<dbReference type="OrthoDB" id="125973at2759"/>
<protein>
    <submittedName>
        <fullName evidence="1">Helitron helicase-like protein</fullName>
    </submittedName>
</protein>
<proteinExistence type="predicted"/>
<sequence>MFLSQKYNCHINVKVCTTKKEIKYICKYVYTGSDMATITINGQDIEANEIQQYPLGRYISPVEACNRLFMHLTQGSTHSVVNLQGGLSWPCIDGATSQYRGSRTMLTEFSKLCTLDPEGTAHLLYKNVTAKFRWHNSQWKPYKQYATLLGRIVHVLPQGPDRFYLRLLLSNRRSPKSFEDLRRVGSVAKRIGRNC</sequence>
<dbReference type="PANTHER" id="PTHR10492:SF57">
    <property type="entry name" value="ATP-DEPENDENT DNA HELICASE"/>
    <property type="match status" value="1"/>
</dbReference>
<reference evidence="1 2" key="1">
    <citation type="journal article" date="2017" name="Genome Biol. Evol.">
        <title>Phytophthora megakarya and P. palmivora, closely related causal agents of cacao black pod rot, underwent increases in genome sizes and gene numbers by different mechanisms.</title>
        <authorList>
            <person name="Ali S.S."/>
            <person name="Shao J."/>
            <person name="Lary D.J."/>
            <person name="Kronmiller B."/>
            <person name="Shen D."/>
            <person name="Strem M.D."/>
            <person name="Amoako-Attah I."/>
            <person name="Akrofi A.Y."/>
            <person name="Begoude B.A."/>
            <person name="Ten Hoopen G.M."/>
            <person name="Coulibaly K."/>
            <person name="Kebe B.I."/>
            <person name="Melnick R.L."/>
            <person name="Guiltinan M.J."/>
            <person name="Tyler B.M."/>
            <person name="Meinhardt L.W."/>
            <person name="Bailey B.A."/>
        </authorList>
    </citation>
    <scope>NUCLEOTIDE SEQUENCE [LARGE SCALE GENOMIC DNA]</scope>
    <source>
        <strain evidence="2">sbr112.9</strain>
    </source>
</reference>
<dbReference type="Proteomes" id="UP000237271">
    <property type="component" value="Unassembled WGS sequence"/>
</dbReference>
<dbReference type="GO" id="GO:0004386">
    <property type="term" value="F:helicase activity"/>
    <property type="evidence" value="ECO:0007669"/>
    <property type="project" value="UniProtKB-KW"/>
</dbReference>
<keyword evidence="1" id="KW-0378">Hydrolase</keyword>
<organism evidence="1 2">
    <name type="scientific">Phytophthora palmivora</name>
    <dbReference type="NCBI Taxonomy" id="4796"/>
    <lineage>
        <taxon>Eukaryota</taxon>
        <taxon>Sar</taxon>
        <taxon>Stramenopiles</taxon>
        <taxon>Oomycota</taxon>
        <taxon>Peronosporomycetes</taxon>
        <taxon>Peronosporales</taxon>
        <taxon>Peronosporaceae</taxon>
        <taxon>Phytophthora</taxon>
    </lineage>
</organism>
<name>A0A2P4YFN5_9STRA</name>
<keyword evidence="1" id="KW-0067">ATP-binding</keyword>
<keyword evidence="2" id="KW-1185">Reference proteome</keyword>
<keyword evidence="1" id="KW-0547">Nucleotide-binding</keyword>
<evidence type="ECO:0000313" key="1">
    <source>
        <dbReference type="EMBL" id="POM76618.1"/>
    </source>
</evidence>
<evidence type="ECO:0000313" key="2">
    <source>
        <dbReference type="Proteomes" id="UP000237271"/>
    </source>
</evidence>
<comment type="caution">
    <text evidence="1">The sequence shown here is derived from an EMBL/GenBank/DDBJ whole genome shotgun (WGS) entry which is preliminary data.</text>
</comment>
<accession>A0A2P4YFN5</accession>
<gene>
    <name evidence="1" type="ORF">PHPALM_6116</name>
</gene>
<dbReference type="EMBL" id="NCKW01003412">
    <property type="protein sequence ID" value="POM76618.1"/>
    <property type="molecule type" value="Genomic_DNA"/>
</dbReference>
<dbReference type="PANTHER" id="PTHR10492">
    <property type="match status" value="1"/>
</dbReference>
<dbReference type="AlphaFoldDB" id="A0A2P4YFN5"/>
<keyword evidence="1" id="KW-0347">Helicase</keyword>